<gene>
    <name evidence="5" type="primary">fabG_68</name>
    <name evidence="5" type="ORF">SDC9_85090</name>
</gene>
<dbReference type="InterPro" id="IPR002347">
    <property type="entry name" value="SDR_fam"/>
</dbReference>
<comment type="similarity">
    <text evidence="1">Belongs to the short-chain dehydrogenases/reductases (SDR) family.</text>
</comment>
<keyword evidence="3 5" id="KW-0560">Oxidoreductase</keyword>
<reference evidence="5" key="1">
    <citation type="submission" date="2019-08" db="EMBL/GenBank/DDBJ databases">
        <authorList>
            <person name="Kucharzyk K."/>
            <person name="Murdoch R.W."/>
            <person name="Higgins S."/>
            <person name="Loffler F."/>
        </authorList>
    </citation>
    <scope>NUCLEOTIDE SEQUENCE</scope>
</reference>
<dbReference type="SMART" id="SM00822">
    <property type="entry name" value="PKS_KR"/>
    <property type="match status" value="1"/>
</dbReference>
<dbReference type="EC" id="1.1.1.100" evidence="5"/>
<dbReference type="SUPFAM" id="SSF51735">
    <property type="entry name" value="NAD(P)-binding Rossmann-fold domains"/>
    <property type="match status" value="1"/>
</dbReference>
<dbReference type="PANTHER" id="PTHR42879:SF2">
    <property type="entry name" value="3-OXOACYL-[ACYL-CARRIER-PROTEIN] REDUCTASE FABG"/>
    <property type="match status" value="1"/>
</dbReference>
<dbReference type="InterPro" id="IPR036291">
    <property type="entry name" value="NAD(P)-bd_dom_sf"/>
</dbReference>
<organism evidence="5">
    <name type="scientific">bioreactor metagenome</name>
    <dbReference type="NCBI Taxonomy" id="1076179"/>
    <lineage>
        <taxon>unclassified sequences</taxon>
        <taxon>metagenomes</taxon>
        <taxon>ecological metagenomes</taxon>
    </lineage>
</organism>
<dbReference type="InterPro" id="IPR011284">
    <property type="entry name" value="3oxo_ACP_reduc"/>
</dbReference>
<dbReference type="GO" id="GO:0006633">
    <property type="term" value="P:fatty acid biosynthetic process"/>
    <property type="evidence" value="ECO:0007669"/>
    <property type="project" value="InterPro"/>
</dbReference>
<evidence type="ECO:0000256" key="1">
    <source>
        <dbReference type="ARBA" id="ARBA00006484"/>
    </source>
</evidence>
<evidence type="ECO:0000256" key="2">
    <source>
        <dbReference type="ARBA" id="ARBA00022857"/>
    </source>
</evidence>
<dbReference type="NCBIfam" id="TIGR01830">
    <property type="entry name" value="3oxo_ACP_reduc"/>
    <property type="match status" value="1"/>
</dbReference>
<dbReference type="FunFam" id="3.40.50.720:FF:000115">
    <property type="entry name" value="3-oxoacyl-[acyl-carrier-protein] reductase FabG"/>
    <property type="match status" value="1"/>
</dbReference>
<sequence length="246" mass="26042">MLNGKTAVITGASRGIGKEIALKFARQGANVAILYAGNEKAAAEVAQAAREHGVKAIPYQCDVSDFDKAKTVCEQIVADFGRVDILVNNAGITKDASLLQMKEEDFDRVIEVNLKGAFNFLKFLSRYIMKSPAGRIINISSVSGLMGNAGQINYSAAKAGLIGLTKTAAKELAGRNVTCNAIAPGYIETDMTADLSQAIKERVTSAVPLKRMGKAEDVASLALFLASDEAAYITGEVIRVDGGMCM</sequence>
<dbReference type="NCBIfam" id="NF005559">
    <property type="entry name" value="PRK07231.1"/>
    <property type="match status" value="1"/>
</dbReference>
<dbReference type="InterPro" id="IPR020904">
    <property type="entry name" value="Sc_DH/Rdtase_CS"/>
</dbReference>
<dbReference type="PROSITE" id="PS00061">
    <property type="entry name" value="ADH_SHORT"/>
    <property type="match status" value="1"/>
</dbReference>
<accession>A0A644ZEZ3</accession>
<dbReference type="EMBL" id="VSSQ01008294">
    <property type="protein sequence ID" value="MPM38461.1"/>
    <property type="molecule type" value="Genomic_DNA"/>
</dbReference>
<dbReference type="NCBIfam" id="NF009466">
    <property type="entry name" value="PRK12826.1-2"/>
    <property type="match status" value="1"/>
</dbReference>
<dbReference type="InterPro" id="IPR050259">
    <property type="entry name" value="SDR"/>
</dbReference>
<dbReference type="PANTHER" id="PTHR42879">
    <property type="entry name" value="3-OXOACYL-(ACYL-CARRIER-PROTEIN) REDUCTASE"/>
    <property type="match status" value="1"/>
</dbReference>
<feature type="domain" description="Ketoreductase" evidence="4">
    <location>
        <begin position="5"/>
        <end position="185"/>
    </location>
</feature>
<dbReference type="NCBIfam" id="NF004198">
    <property type="entry name" value="PRK05653.1-3"/>
    <property type="match status" value="1"/>
</dbReference>
<evidence type="ECO:0000259" key="4">
    <source>
        <dbReference type="SMART" id="SM00822"/>
    </source>
</evidence>
<evidence type="ECO:0000313" key="5">
    <source>
        <dbReference type="EMBL" id="MPM38461.1"/>
    </source>
</evidence>
<dbReference type="GO" id="GO:0051287">
    <property type="term" value="F:NAD binding"/>
    <property type="evidence" value="ECO:0007669"/>
    <property type="project" value="InterPro"/>
</dbReference>
<keyword evidence="2" id="KW-0521">NADP</keyword>
<proteinExistence type="inferred from homology"/>
<dbReference type="Gene3D" id="3.40.50.720">
    <property type="entry name" value="NAD(P)-binding Rossmann-like Domain"/>
    <property type="match status" value="1"/>
</dbReference>
<name>A0A644ZEZ3_9ZZZZ</name>
<dbReference type="Pfam" id="PF13561">
    <property type="entry name" value="adh_short_C2"/>
    <property type="match status" value="1"/>
</dbReference>
<evidence type="ECO:0000256" key="3">
    <source>
        <dbReference type="ARBA" id="ARBA00023002"/>
    </source>
</evidence>
<dbReference type="GO" id="GO:0004316">
    <property type="term" value="F:3-oxoacyl-[acyl-carrier-protein] reductase (NADPH) activity"/>
    <property type="evidence" value="ECO:0007669"/>
    <property type="project" value="UniProtKB-EC"/>
</dbReference>
<dbReference type="CDD" id="cd05333">
    <property type="entry name" value="BKR_SDR_c"/>
    <property type="match status" value="1"/>
</dbReference>
<dbReference type="InterPro" id="IPR057326">
    <property type="entry name" value="KR_dom"/>
</dbReference>
<protein>
    <submittedName>
        <fullName evidence="5">3-oxoacyl-[acyl-carrier-protein] reductase FabG</fullName>
        <ecNumber evidence="5">1.1.1.100</ecNumber>
    </submittedName>
</protein>
<dbReference type="AlphaFoldDB" id="A0A644ZEZ3"/>
<dbReference type="PRINTS" id="PR00080">
    <property type="entry name" value="SDRFAMILY"/>
</dbReference>
<dbReference type="PRINTS" id="PR00081">
    <property type="entry name" value="GDHRDH"/>
</dbReference>
<comment type="caution">
    <text evidence="5">The sequence shown here is derived from an EMBL/GenBank/DDBJ whole genome shotgun (WGS) entry which is preliminary data.</text>
</comment>